<dbReference type="EMBL" id="JAPFFF010000001">
    <property type="protein sequence ID" value="KAK8900401.1"/>
    <property type="molecule type" value="Genomic_DNA"/>
</dbReference>
<evidence type="ECO:0000313" key="4">
    <source>
        <dbReference type="EMBL" id="KAK8900401.1"/>
    </source>
</evidence>
<protein>
    <submittedName>
        <fullName evidence="1">Uncharacterized protein</fullName>
    </submittedName>
</protein>
<accession>A0ABR2GPH9</accession>
<reference evidence="1 5" key="1">
    <citation type="submission" date="2024-04" db="EMBL/GenBank/DDBJ databases">
        <title>Tritrichomonas musculus Genome.</title>
        <authorList>
            <person name="Alves-Ferreira E."/>
            <person name="Grigg M."/>
            <person name="Lorenzi H."/>
            <person name="Galac M."/>
        </authorList>
    </citation>
    <scope>NUCLEOTIDE SEQUENCE [LARGE SCALE GENOMIC DNA]</scope>
    <source>
        <strain evidence="1 5">EAF2021</strain>
    </source>
</reference>
<organism evidence="1 5">
    <name type="scientific">Tritrichomonas musculus</name>
    <dbReference type="NCBI Taxonomy" id="1915356"/>
    <lineage>
        <taxon>Eukaryota</taxon>
        <taxon>Metamonada</taxon>
        <taxon>Parabasalia</taxon>
        <taxon>Tritrichomonadida</taxon>
        <taxon>Tritrichomonadidae</taxon>
        <taxon>Tritrichomonas</taxon>
    </lineage>
</organism>
<dbReference type="Proteomes" id="UP001470230">
    <property type="component" value="Unassembled WGS sequence"/>
</dbReference>
<dbReference type="EMBL" id="JAPFFF010000012">
    <property type="protein sequence ID" value="KAK8875829.1"/>
    <property type="molecule type" value="Genomic_DNA"/>
</dbReference>
<dbReference type="EMBL" id="JAPFFF010000061">
    <property type="protein sequence ID" value="KAK8837166.1"/>
    <property type="molecule type" value="Genomic_DNA"/>
</dbReference>
<evidence type="ECO:0000313" key="5">
    <source>
        <dbReference type="Proteomes" id="UP001470230"/>
    </source>
</evidence>
<evidence type="ECO:0000313" key="1">
    <source>
        <dbReference type="EMBL" id="KAK8835809.1"/>
    </source>
</evidence>
<comment type="caution">
    <text evidence="1">The sequence shown here is derived from an EMBL/GenBank/DDBJ whole genome shotgun (WGS) entry which is preliminary data.</text>
</comment>
<proteinExistence type="predicted"/>
<evidence type="ECO:0000313" key="3">
    <source>
        <dbReference type="EMBL" id="KAK8875829.1"/>
    </source>
</evidence>
<sequence length="176" mass="19869">MIKKRTNTAGIQANVSLEPTSAAQSNNNINNNIIINKRDDGKEDIVITRDLTFDDKPQDETLTDYKLTILETFAQILLNQDKALLANLISKNTIIVPATSLQQIIKSITKAESVDIFYDEDIHCCATKSNPIRKIESIKIVNENGEVCTDFKQTYNKEFNDLTNNYHVCLKYVING</sequence>
<keyword evidence="5" id="KW-1185">Reference proteome</keyword>
<evidence type="ECO:0000313" key="2">
    <source>
        <dbReference type="EMBL" id="KAK8837166.1"/>
    </source>
</evidence>
<dbReference type="EMBL" id="JAPFFF010000074">
    <property type="protein sequence ID" value="KAK8835809.1"/>
    <property type="molecule type" value="Genomic_DNA"/>
</dbReference>
<gene>
    <name evidence="4" type="ORF">M9Y10_002728</name>
    <name evidence="3" type="ORF">M9Y10_006004</name>
    <name evidence="2" type="ORF">M9Y10_036895</name>
    <name evidence="1" type="ORF">M9Y10_040498</name>
</gene>
<name>A0ABR2GPH9_9EUKA</name>